<dbReference type="EMBL" id="CAJVPW010071631">
    <property type="protein sequence ID" value="CAG8793611.1"/>
    <property type="molecule type" value="Genomic_DNA"/>
</dbReference>
<comment type="caution">
    <text evidence="1">The sequence shown here is derived from an EMBL/GenBank/DDBJ whole genome shotgun (WGS) entry which is preliminary data.</text>
</comment>
<feature type="non-terminal residue" evidence="1">
    <location>
        <position position="145"/>
    </location>
</feature>
<protein>
    <submittedName>
        <fullName evidence="1">11356_t:CDS:1</fullName>
    </submittedName>
</protein>
<accession>A0ACA9RH71</accession>
<dbReference type="Proteomes" id="UP000789366">
    <property type="component" value="Unassembled WGS sequence"/>
</dbReference>
<proteinExistence type="predicted"/>
<feature type="non-terminal residue" evidence="1">
    <location>
        <position position="1"/>
    </location>
</feature>
<name>A0ACA9RH71_9GLOM</name>
<reference evidence="1" key="1">
    <citation type="submission" date="2021-06" db="EMBL/GenBank/DDBJ databases">
        <authorList>
            <person name="Kallberg Y."/>
            <person name="Tangrot J."/>
            <person name="Rosling A."/>
        </authorList>
    </citation>
    <scope>NUCLEOTIDE SEQUENCE</scope>
    <source>
        <strain evidence="1">28 12/20/2015</strain>
    </source>
</reference>
<keyword evidence="2" id="KW-1185">Reference proteome</keyword>
<organism evidence="1 2">
    <name type="scientific">Cetraspora pellucida</name>
    <dbReference type="NCBI Taxonomy" id="1433469"/>
    <lineage>
        <taxon>Eukaryota</taxon>
        <taxon>Fungi</taxon>
        <taxon>Fungi incertae sedis</taxon>
        <taxon>Mucoromycota</taxon>
        <taxon>Glomeromycotina</taxon>
        <taxon>Glomeromycetes</taxon>
        <taxon>Diversisporales</taxon>
        <taxon>Gigasporaceae</taxon>
        <taxon>Cetraspora</taxon>
    </lineage>
</organism>
<sequence>NVINTQGMTIKVPDLEYKHTRTLKDYLGNNAQTLVISCVPPALNQIKETINTLEYATQARNHKNTSIVHHEVGWHNLEHLQDLVLKLRTEKQYAQDSQTTRDLNGIMINHNDQKDKDIDELEEKLSHLQRSYAKLSQDLPVNSLD</sequence>
<evidence type="ECO:0000313" key="2">
    <source>
        <dbReference type="Proteomes" id="UP000789366"/>
    </source>
</evidence>
<gene>
    <name evidence="1" type="ORF">SPELUC_LOCUS17451</name>
</gene>
<evidence type="ECO:0000313" key="1">
    <source>
        <dbReference type="EMBL" id="CAG8793611.1"/>
    </source>
</evidence>